<dbReference type="RefSeq" id="WP_148972933.1">
    <property type="nucleotide sequence ID" value="NZ_JBNIKV010000005.1"/>
</dbReference>
<feature type="region of interest" description="Disordered" evidence="1">
    <location>
        <begin position="145"/>
        <end position="232"/>
    </location>
</feature>
<comment type="caution">
    <text evidence="2">The sequence shown here is derived from an EMBL/GenBank/DDBJ whole genome shotgun (WGS) entry which is preliminary data.</text>
</comment>
<dbReference type="Proteomes" id="UP000322139">
    <property type="component" value="Unassembled WGS sequence"/>
</dbReference>
<evidence type="ECO:0000313" key="3">
    <source>
        <dbReference type="Proteomes" id="UP000322139"/>
    </source>
</evidence>
<sequence>MKAPILDAKISAAEGIEAGTPVIKTSISKEKGIEAKAQVADVKISEDTGIKADVPAAGTSVSLKNGVSVKTPGLKAEISEESGIKAKSSILKSSLNVKDSLKAETPVATAEVSPEDGVKLESSIISTSISSEGIHVKTPRAGAEISLEVDSDTQLPSPIPSEEGTKTDPVQEEEWLPQPNRTTAPVKSDENKSSEPEDFPEHDNRIGENDDKNSYDPVAHEKNEALEETGNEIIIPRAEHGETEASEFAVLKESQPARADLLGDMKDLLPVDSGFKAEQTVINPKQKEDNISNSLDNGRQDNREASSASALLLFESKASLAGNGSGTGQATSHSSGHSQPFPAAVMLMAEAPAPILSDKTKKQPDWLKSQWTNAPPTPPPNQPFFSKIIMTK</sequence>
<feature type="compositionally biased region" description="Basic and acidic residues" evidence="1">
    <location>
        <begin position="187"/>
        <end position="225"/>
    </location>
</feature>
<gene>
    <name evidence="2" type="ORF">FZD51_00375</name>
</gene>
<name>A0A5D4RKR5_9BACI</name>
<proteinExistence type="predicted"/>
<accession>A0A5D4RKR5</accession>
<feature type="region of interest" description="Disordered" evidence="1">
    <location>
        <begin position="352"/>
        <end position="392"/>
    </location>
</feature>
<feature type="region of interest" description="Disordered" evidence="1">
    <location>
        <begin position="279"/>
        <end position="308"/>
    </location>
</feature>
<evidence type="ECO:0000256" key="1">
    <source>
        <dbReference type="SAM" id="MobiDB-lite"/>
    </source>
</evidence>
<organism evidence="2 3">
    <name type="scientific">Bacillus infantis</name>
    <dbReference type="NCBI Taxonomy" id="324767"/>
    <lineage>
        <taxon>Bacteria</taxon>
        <taxon>Bacillati</taxon>
        <taxon>Bacillota</taxon>
        <taxon>Bacilli</taxon>
        <taxon>Bacillales</taxon>
        <taxon>Bacillaceae</taxon>
        <taxon>Bacillus</taxon>
    </lineage>
</organism>
<reference evidence="2 3" key="1">
    <citation type="submission" date="2019-08" db="EMBL/GenBank/DDBJ databases">
        <title>Bacillus genomes from the desert of Cuatro Cienegas, Coahuila.</title>
        <authorList>
            <person name="Olmedo-Alvarez G."/>
        </authorList>
    </citation>
    <scope>NUCLEOTIDE SEQUENCE [LARGE SCALE GENOMIC DNA]</scope>
    <source>
        <strain evidence="2 3">CH446_14T</strain>
    </source>
</reference>
<evidence type="ECO:0000313" key="2">
    <source>
        <dbReference type="EMBL" id="TYS51943.1"/>
    </source>
</evidence>
<dbReference type="EMBL" id="VTER01000001">
    <property type="protein sequence ID" value="TYS51943.1"/>
    <property type="molecule type" value="Genomic_DNA"/>
</dbReference>
<protein>
    <submittedName>
        <fullName evidence="2">Uncharacterized protein</fullName>
    </submittedName>
</protein>
<dbReference type="AlphaFoldDB" id="A0A5D4RKR5"/>